<dbReference type="EMBL" id="LR796756">
    <property type="protein sequence ID" value="CAB4163489.1"/>
    <property type="molecule type" value="Genomic_DNA"/>
</dbReference>
<proteinExistence type="predicted"/>
<dbReference type="EMBL" id="LR796531">
    <property type="protein sequence ID" value="CAB4149935.1"/>
    <property type="molecule type" value="Genomic_DNA"/>
</dbReference>
<sequence length="202" mass="21879">MAEGHDRELEPRPLPFTEPLEVRLDALPLMARDRGHSGVIEEATRKGLQALPLVPRDCEGGMLDLRPLLWPKAVVRELAPQDRHIVNIETLLLLGDVVGHRLLGIEGQQLHGLTDCALDAILLQAQPSLVTDFPISEGHEASPLEAWGIFPLPASGRPSPAEQVTQITVTGGVGCVLLLGIPPRHDSVAKGVALLVVHRVRR</sequence>
<organism evidence="1">
    <name type="scientific">uncultured Caudovirales phage</name>
    <dbReference type="NCBI Taxonomy" id="2100421"/>
    <lineage>
        <taxon>Viruses</taxon>
        <taxon>Duplodnaviria</taxon>
        <taxon>Heunggongvirae</taxon>
        <taxon>Uroviricota</taxon>
        <taxon>Caudoviricetes</taxon>
        <taxon>Peduoviridae</taxon>
        <taxon>Maltschvirus</taxon>
        <taxon>Maltschvirus maltsch</taxon>
    </lineage>
</organism>
<protein>
    <submittedName>
        <fullName evidence="1">Uncharacterized protein</fullName>
    </submittedName>
</protein>
<name>A0A6J5MS08_9CAUD</name>
<accession>A0A6J5MS08</accession>
<gene>
    <name evidence="1" type="ORF">UFOVP543_45</name>
    <name evidence="2" type="ORF">UFOVP804_21</name>
</gene>
<reference evidence="1" key="1">
    <citation type="submission" date="2020-04" db="EMBL/GenBank/DDBJ databases">
        <authorList>
            <person name="Chiriac C."/>
            <person name="Salcher M."/>
            <person name="Ghai R."/>
            <person name="Kavagutti S V."/>
        </authorList>
    </citation>
    <scope>NUCLEOTIDE SEQUENCE</scope>
</reference>
<evidence type="ECO:0000313" key="2">
    <source>
        <dbReference type="EMBL" id="CAB4163489.1"/>
    </source>
</evidence>
<evidence type="ECO:0000313" key="1">
    <source>
        <dbReference type="EMBL" id="CAB4149935.1"/>
    </source>
</evidence>